<proteinExistence type="predicted"/>
<keyword evidence="1" id="KW-0413">Isomerase</keyword>
<evidence type="ECO:0000313" key="1">
    <source>
        <dbReference type="EMBL" id="VDR24447.1"/>
    </source>
</evidence>
<dbReference type="EMBL" id="LR131271">
    <property type="protein sequence ID" value="VDR24447.1"/>
    <property type="molecule type" value="Genomic_DNA"/>
</dbReference>
<sequence>MSRITFQELSDYRALSEDVSERLLALIQRKPNAVICLATGATPAAGLSNVC</sequence>
<reference evidence="1 2" key="1">
    <citation type="submission" date="2018-12" db="EMBL/GenBank/DDBJ databases">
        <authorList>
            <consortium name="Pathogen Informatics"/>
        </authorList>
    </citation>
    <scope>NUCLEOTIDE SEQUENCE [LARGE SCALE GENOMIC DNA]</scope>
    <source>
        <strain evidence="1 2">NCTC13098</strain>
    </source>
</reference>
<organism evidence="1 2">
    <name type="scientific">Raoultella terrigena</name>
    <name type="common">Klebsiella terrigena</name>
    <dbReference type="NCBI Taxonomy" id="577"/>
    <lineage>
        <taxon>Bacteria</taxon>
        <taxon>Pseudomonadati</taxon>
        <taxon>Pseudomonadota</taxon>
        <taxon>Gammaproteobacteria</taxon>
        <taxon>Enterobacterales</taxon>
        <taxon>Enterobacteriaceae</taxon>
        <taxon>Klebsiella/Raoultella group</taxon>
        <taxon>Raoultella</taxon>
    </lineage>
</organism>
<evidence type="ECO:0000313" key="2">
    <source>
        <dbReference type="Proteomes" id="UP000274346"/>
    </source>
</evidence>
<dbReference type="Proteomes" id="UP000274346">
    <property type="component" value="Chromosome"/>
</dbReference>
<protein>
    <submittedName>
        <fullName evidence="1">Galactosamine-6-phosphate isomerase</fullName>
    </submittedName>
</protein>
<accession>A0A3P8JMC9</accession>
<dbReference type="AlphaFoldDB" id="A0A3P8JMC9"/>
<dbReference type="KEGG" id="rtg:NCTC13098_00740"/>
<gene>
    <name evidence="1" type="ORF">NCTC13098_00740</name>
</gene>
<name>A0A3P8JMC9_RAOTE</name>
<dbReference type="GO" id="GO:0016853">
    <property type="term" value="F:isomerase activity"/>
    <property type="evidence" value="ECO:0007669"/>
    <property type="project" value="UniProtKB-KW"/>
</dbReference>